<dbReference type="Proteomes" id="UP000701801">
    <property type="component" value="Unassembled WGS sequence"/>
</dbReference>
<dbReference type="InterPro" id="IPR012942">
    <property type="entry name" value="SRR1-like"/>
</dbReference>
<organism evidence="3 4">
    <name type="scientific">Hymenoscyphus albidus</name>
    <dbReference type="NCBI Taxonomy" id="595503"/>
    <lineage>
        <taxon>Eukaryota</taxon>
        <taxon>Fungi</taxon>
        <taxon>Dikarya</taxon>
        <taxon>Ascomycota</taxon>
        <taxon>Pezizomycotina</taxon>
        <taxon>Leotiomycetes</taxon>
        <taxon>Helotiales</taxon>
        <taxon>Helotiaceae</taxon>
        <taxon>Hymenoscyphus</taxon>
    </lineage>
</organism>
<name>A0A9N9Q9Q9_9HELO</name>
<feature type="compositionally biased region" description="Basic residues" evidence="1">
    <location>
        <begin position="1"/>
        <end position="10"/>
    </location>
</feature>
<dbReference type="AlphaFoldDB" id="A0A9N9Q9Q9"/>
<evidence type="ECO:0000313" key="4">
    <source>
        <dbReference type="Proteomes" id="UP000701801"/>
    </source>
</evidence>
<dbReference type="Pfam" id="PF07985">
    <property type="entry name" value="SRR1"/>
    <property type="match status" value="1"/>
</dbReference>
<feature type="region of interest" description="Disordered" evidence="1">
    <location>
        <begin position="288"/>
        <end position="330"/>
    </location>
</feature>
<sequence>MPHTNRKKKGTSAAPKKPLITHTKRKEVLDEEGWVHVIDKPSKPRSIAPPSEKDEAKELWAIAADFKLGNAYYVNRTEEELEIEYTRARKAWGQSEACRRVRILLEEKTEGEKEKIKNVVVLGLGSLQNARGEGRKASFTQLVALESILENFGRETKIPVYLQDPAFTSLDTEYLQKLEYTVLPDPEAFEHIDGNTLVYAIHCYANIYEKVGKRENAAVMICTDMEMFESSRIEKEESEANKTLQVMVDGYEKIPFPQIRSDFSDTIIYWRRDEEIPAIEETAVIGEKSEPLPTEEDVPETKPVEELVSTEEAKTEEQKIEEPKNKESTAAAKVTILVEEESIETPEAQLLAEVKAAEVKDAVEEKMSEPESTGGVKI</sequence>
<dbReference type="PANTHER" id="PTHR42080:SF1">
    <property type="entry name" value="SRR1-LIKE DOMAIN-CONTAINING PROTEIN"/>
    <property type="match status" value="1"/>
</dbReference>
<reference evidence="3" key="1">
    <citation type="submission" date="2021-07" db="EMBL/GenBank/DDBJ databases">
        <authorList>
            <person name="Durling M."/>
        </authorList>
    </citation>
    <scope>NUCLEOTIDE SEQUENCE</scope>
</reference>
<dbReference type="EMBL" id="CAJVRM010000376">
    <property type="protein sequence ID" value="CAG8980309.1"/>
    <property type="molecule type" value="Genomic_DNA"/>
</dbReference>
<protein>
    <recommendedName>
        <fullName evidence="2">SRR1-like domain-containing protein</fullName>
    </recommendedName>
</protein>
<proteinExistence type="predicted"/>
<evidence type="ECO:0000259" key="2">
    <source>
        <dbReference type="Pfam" id="PF07985"/>
    </source>
</evidence>
<evidence type="ECO:0000313" key="3">
    <source>
        <dbReference type="EMBL" id="CAG8980309.1"/>
    </source>
</evidence>
<accession>A0A9N9Q9Q9</accession>
<comment type="caution">
    <text evidence="3">The sequence shown here is derived from an EMBL/GenBank/DDBJ whole genome shotgun (WGS) entry which is preliminary data.</text>
</comment>
<feature type="compositionally biased region" description="Basic and acidic residues" evidence="1">
    <location>
        <begin position="299"/>
        <end position="327"/>
    </location>
</feature>
<keyword evidence="4" id="KW-1185">Reference proteome</keyword>
<feature type="region of interest" description="Disordered" evidence="1">
    <location>
        <begin position="1"/>
        <end position="25"/>
    </location>
</feature>
<evidence type="ECO:0000256" key="1">
    <source>
        <dbReference type="SAM" id="MobiDB-lite"/>
    </source>
</evidence>
<gene>
    <name evidence="3" type="ORF">HYALB_00013011</name>
</gene>
<dbReference type="PANTHER" id="PTHR42080">
    <property type="entry name" value="SRR1 DOMAIN-CONTAINING PROTEIN"/>
    <property type="match status" value="1"/>
</dbReference>
<feature type="domain" description="SRR1-like" evidence="2">
    <location>
        <begin position="107"/>
        <end position="270"/>
    </location>
</feature>
<dbReference type="OrthoDB" id="5318346at2759"/>